<dbReference type="FunFam" id="3.40.50.300:FF:000299">
    <property type="entry name" value="ABC transporter ATP-binding protein/permease"/>
    <property type="match status" value="1"/>
</dbReference>
<comment type="subcellular location">
    <subcellularLocation>
        <location evidence="1">Cell membrane</location>
        <topology evidence="1">Multi-pass membrane protein</topology>
    </subcellularLocation>
</comment>
<evidence type="ECO:0000259" key="14">
    <source>
        <dbReference type="PROSITE" id="PS50990"/>
    </source>
</evidence>
<keyword evidence="8" id="KW-0067">ATP-binding</keyword>
<dbReference type="GO" id="GO:0006508">
    <property type="term" value="P:proteolysis"/>
    <property type="evidence" value="ECO:0007669"/>
    <property type="project" value="InterPro"/>
</dbReference>
<dbReference type="PROSITE" id="PS50893">
    <property type="entry name" value="ABC_TRANSPORTER_2"/>
    <property type="match status" value="1"/>
</dbReference>
<dbReference type="Pfam" id="PF00005">
    <property type="entry name" value="ABC_tran"/>
    <property type="match status" value="1"/>
</dbReference>
<feature type="transmembrane region" description="Helical" evidence="11">
    <location>
        <begin position="255"/>
        <end position="280"/>
    </location>
</feature>
<dbReference type="EMBL" id="SVBY01000003">
    <property type="protein sequence ID" value="MBE6091660.1"/>
    <property type="molecule type" value="Genomic_DNA"/>
</dbReference>
<dbReference type="PANTHER" id="PTHR43394">
    <property type="entry name" value="ATP-DEPENDENT PERMEASE MDL1, MITOCHONDRIAL"/>
    <property type="match status" value="1"/>
</dbReference>
<gene>
    <name evidence="15" type="ORF">E7201_00555</name>
</gene>
<dbReference type="InterPro" id="IPR005074">
    <property type="entry name" value="Peptidase_C39"/>
</dbReference>
<dbReference type="Proteomes" id="UP000761380">
    <property type="component" value="Unassembled WGS sequence"/>
</dbReference>
<dbReference type="Gene3D" id="3.40.50.300">
    <property type="entry name" value="P-loop containing nucleotide triphosphate hydrolases"/>
    <property type="match status" value="1"/>
</dbReference>
<feature type="transmembrane region" description="Helical" evidence="11">
    <location>
        <begin position="182"/>
        <end position="199"/>
    </location>
</feature>
<evidence type="ECO:0000256" key="11">
    <source>
        <dbReference type="SAM" id="Phobius"/>
    </source>
</evidence>
<proteinExistence type="predicted"/>
<feature type="transmembrane region" description="Helical" evidence="11">
    <location>
        <begin position="148"/>
        <end position="170"/>
    </location>
</feature>
<dbReference type="InterPro" id="IPR003593">
    <property type="entry name" value="AAA+_ATPase"/>
</dbReference>
<dbReference type="InterPro" id="IPR017871">
    <property type="entry name" value="ABC_transporter-like_CS"/>
</dbReference>
<dbReference type="GO" id="GO:0005886">
    <property type="term" value="C:plasma membrane"/>
    <property type="evidence" value="ECO:0007669"/>
    <property type="project" value="UniProtKB-SubCell"/>
</dbReference>
<keyword evidence="7" id="KW-0788">Thiol protease</keyword>
<dbReference type="SUPFAM" id="SSF52540">
    <property type="entry name" value="P-loop containing nucleoside triphosphate hydrolases"/>
    <property type="match status" value="1"/>
</dbReference>
<evidence type="ECO:0000256" key="4">
    <source>
        <dbReference type="ARBA" id="ARBA00022692"/>
    </source>
</evidence>
<keyword evidence="10 11" id="KW-0472">Membrane</keyword>
<dbReference type="SMART" id="SM00382">
    <property type="entry name" value="AAA"/>
    <property type="match status" value="1"/>
</dbReference>
<protein>
    <submittedName>
        <fullName evidence="15">Peptidase domain-containing ABC transporter</fullName>
    </submittedName>
</protein>
<dbReference type="GO" id="GO:0008234">
    <property type="term" value="F:cysteine-type peptidase activity"/>
    <property type="evidence" value="ECO:0007669"/>
    <property type="project" value="UniProtKB-KW"/>
</dbReference>
<evidence type="ECO:0000256" key="9">
    <source>
        <dbReference type="ARBA" id="ARBA00022989"/>
    </source>
</evidence>
<sequence length="701" mass="78590">MVYTGKACLQEILRHYGLGSLTTDIVDASNGLLDWSGIIHAASSYGLCSHLQSVSLEELPTEKCPLLVRFRDGRFGILVLVHRELFFLLTPDDKQAQLVMDKEQFQAAWSGEVLIFSTRYNWQIFKRKYNLDWFFAVLKKYKQYLGEVLLAAFFLQLLGIVMPLMTQVIIDKVIGNHGVSTLTVLGCAMVVIFALQAVLSGCKTYLLSHTANKVDALLGTRLFRHLLSLPLPYYENRRAGDILMRIETLGSIREFMTGVGMLSILDAWFALVFIAFMLYYSLPLTGIVLLVIPLYLLQNLWSVPIVRHKLDAVWQYGAQNQSFLVESINNISTIKAMDLSPQFMHKWEEMLAHYMRAAFEQAKFQVVITGFSGVIQSLSSIGVLWYGGHMVMAGEFTLGQLIAFQMLAGQAMEPLKKLLTIWPQVQQTGMALERMGDILATPREPVLEEQIFNLPKLQGKIDIEHLYFRYRPDMPWVLSDISLHIAAGEKVAVIGPSGSGKSTLSKLLQGLYIPDQGEILLDDRINLQYPLSYLRRQIGAVIQESYLFNGSIRENIALAAPGTGMQEIIEAARLAGAHEFILELEDGYDTNVGEQGMALSGGQRQRIAIARMLLMDAGLLIFDEATSALDYASERSLMENLERIRQGRTMLVIAHRISMVACCDRVLVLDKGKIVDSGTPAELADRPGIYRDLCIQQKGME</sequence>
<dbReference type="InterPro" id="IPR027417">
    <property type="entry name" value="P-loop_NTPase"/>
</dbReference>
<dbReference type="CDD" id="cd18588">
    <property type="entry name" value="ABC_6TM_CyaB_HlyB_like"/>
    <property type="match status" value="1"/>
</dbReference>
<dbReference type="GO" id="GO:0016887">
    <property type="term" value="F:ATP hydrolysis activity"/>
    <property type="evidence" value="ECO:0007669"/>
    <property type="project" value="InterPro"/>
</dbReference>
<dbReference type="Pfam" id="PF03412">
    <property type="entry name" value="Peptidase_C39"/>
    <property type="match status" value="1"/>
</dbReference>
<evidence type="ECO:0000256" key="8">
    <source>
        <dbReference type="ARBA" id="ARBA00022840"/>
    </source>
</evidence>
<feature type="transmembrane region" description="Helical" evidence="11">
    <location>
        <begin position="286"/>
        <end position="306"/>
    </location>
</feature>
<dbReference type="GO" id="GO:0005524">
    <property type="term" value="F:ATP binding"/>
    <property type="evidence" value="ECO:0007669"/>
    <property type="project" value="UniProtKB-KW"/>
</dbReference>
<reference evidence="15" key="1">
    <citation type="submission" date="2019-04" db="EMBL/GenBank/DDBJ databases">
        <title>Evolution of Biomass-Degrading Anaerobic Consortia Revealed by Metagenomics.</title>
        <authorList>
            <person name="Peng X."/>
        </authorList>
    </citation>
    <scope>NUCLEOTIDE SEQUENCE</scope>
    <source>
        <strain evidence="15">SIG240</strain>
    </source>
</reference>
<dbReference type="AlphaFoldDB" id="A0A927WL53"/>
<organism evidence="15 16">
    <name type="scientific">Selenomonas ruminantium</name>
    <dbReference type="NCBI Taxonomy" id="971"/>
    <lineage>
        <taxon>Bacteria</taxon>
        <taxon>Bacillati</taxon>
        <taxon>Bacillota</taxon>
        <taxon>Negativicutes</taxon>
        <taxon>Selenomonadales</taxon>
        <taxon>Selenomonadaceae</taxon>
        <taxon>Selenomonas</taxon>
    </lineage>
</organism>
<keyword evidence="9 11" id="KW-1133">Transmembrane helix</keyword>
<evidence type="ECO:0000313" key="16">
    <source>
        <dbReference type="Proteomes" id="UP000761380"/>
    </source>
</evidence>
<feature type="domain" description="Peptidase C39" evidence="14">
    <location>
        <begin position="1"/>
        <end position="116"/>
    </location>
</feature>
<dbReference type="InterPro" id="IPR036640">
    <property type="entry name" value="ABC1_TM_sf"/>
</dbReference>
<evidence type="ECO:0000256" key="6">
    <source>
        <dbReference type="ARBA" id="ARBA00022801"/>
    </source>
</evidence>
<keyword evidence="5" id="KW-0547">Nucleotide-binding</keyword>
<dbReference type="PANTHER" id="PTHR43394:SF1">
    <property type="entry name" value="ATP-BINDING CASSETTE SUB-FAMILY B MEMBER 10, MITOCHONDRIAL"/>
    <property type="match status" value="1"/>
</dbReference>
<accession>A0A927WL53</accession>
<evidence type="ECO:0000259" key="12">
    <source>
        <dbReference type="PROSITE" id="PS50893"/>
    </source>
</evidence>
<comment type="caution">
    <text evidence="15">The sequence shown here is derived from an EMBL/GenBank/DDBJ whole genome shotgun (WGS) entry which is preliminary data.</text>
</comment>
<keyword evidence="4 11" id="KW-0812">Transmembrane</keyword>
<name>A0A927WL53_SELRU</name>
<dbReference type="Gene3D" id="3.90.70.10">
    <property type="entry name" value="Cysteine proteinases"/>
    <property type="match status" value="1"/>
</dbReference>
<evidence type="ECO:0000259" key="13">
    <source>
        <dbReference type="PROSITE" id="PS50929"/>
    </source>
</evidence>
<evidence type="ECO:0000256" key="3">
    <source>
        <dbReference type="ARBA" id="ARBA00022475"/>
    </source>
</evidence>
<keyword evidence="6" id="KW-0378">Hydrolase</keyword>
<dbReference type="GO" id="GO:0015421">
    <property type="term" value="F:ABC-type oligopeptide transporter activity"/>
    <property type="evidence" value="ECO:0007669"/>
    <property type="project" value="TreeGrafter"/>
</dbReference>
<dbReference type="PROSITE" id="PS50929">
    <property type="entry name" value="ABC_TM1F"/>
    <property type="match status" value="1"/>
</dbReference>
<dbReference type="InterPro" id="IPR003439">
    <property type="entry name" value="ABC_transporter-like_ATP-bd"/>
</dbReference>
<dbReference type="InterPro" id="IPR039421">
    <property type="entry name" value="Type_1_exporter"/>
</dbReference>
<evidence type="ECO:0000256" key="1">
    <source>
        <dbReference type="ARBA" id="ARBA00004651"/>
    </source>
</evidence>
<keyword evidence="3" id="KW-1003">Cell membrane</keyword>
<evidence type="ECO:0000256" key="5">
    <source>
        <dbReference type="ARBA" id="ARBA00022741"/>
    </source>
</evidence>
<dbReference type="Pfam" id="PF00664">
    <property type="entry name" value="ABC_membrane"/>
    <property type="match status" value="1"/>
</dbReference>
<evidence type="ECO:0000256" key="7">
    <source>
        <dbReference type="ARBA" id="ARBA00022807"/>
    </source>
</evidence>
<dbReference type="PROSITE" id="PS50990">
    <property type="entry name" value="PEPTIDASE_C39"/>
    <property type="match status" value="1"/>
</dbReference>
<evidence type="ECO:0000256" key="2">
    <source>
        <dbReference type="ARBA" id="ARBA00022448"/>
    </source>
</evidence>
<dbReference type="SUPFAM" id="SSF90123">
    <property type="entry name" value="ABC transporter transmembrane region"/>
    <property type="match status" value="1"/>
</dbReference>
<keyword evidence="7" id="KW-0645">Protease</keyword>
<dbReference type="PROSITE" id="PS00211">
    <property type="entry name" value="ABC_TRANSPORTER_1"/>
    <property type="match status" value="1"/>
</dbReference>
<feature type="domain" description="ABC transporter" evidence="12">
    <location>
        <begin position="461"/>
        <end position="696"/>
    </location>
</feature>
<dbReference type="Gene3D" id="1.20.1560.10">
    <property type="entry name" value="ABC transporter type 1, transmembrane domain"/>
    <property type="match status" value="1"/>
</dbReference>
<evidence type="ECO:0000256" key="10">
    <source>
        <dbReference type="ARBA" id="ARBA00023136"/>
    </source>
</evidence>
<evidence type="ECO:0000313" key="15">
    <source>
        <dbReference type="EMBL" id="MBE6091660.1"/>
    </source>
</evidence>
<keyword evidence="2" id="KW-0813">Transport</keyword>
<feature type="transmembrane region" description="Helical" evidence="11">
    <location>
        <begin position="364"/>
        <end position="385"/>
    </location>
</feature>
<feature type="domain" description="ABC transmembrane type-1" evidence="13">
    <location>
        <begin position="148"/>
        <end position="427"/>
    </location>
</feature>
<dbReference type="InterPro" id="IPR011527">
    <property type="entry name" value="ABC1_TM_dom"/>
</dbReference>